<feature type="region of interest" description="Disordered" evidence="1">
    <location>
        <begin position="1059"/>
        <end position="1078"/>
    </location>
</feature>
<name>A0AAW0EZ77_9TRYP</name>
<feature type="region of interest" description="Disordered" evidence="1">
    <location>
        <begin position="1284"/>
        <end position="1405"/>
    </location>
</feature>
<feature type="compositionally biased region" description="Low complexity" evidence="1">
    <location>
        <begin position="291"/>
        <end position="304"/>
    </location>
</feature>
<feature type="compositionally biased region" description="Gly residues" evidence="1">
    <location>
        <begin position="756"/>
        <end position="768"/>
    </location>
</feature>
<feature type="compositionally biased region" description="Low complexity" evidence="1">
    <location>
        <begin position="499"/>
        <end position="538"/>
    </location>
</feature>
<feature type="compositionally biased region" description="Polar residues" evidence="1">
    <location>
        <begin position="827"/>
        <end position="845"/>
    </location>
</feature>
<feature type="compositionally biased region" description="Low complexity" evidence="1">
    <location>
        <begin position="375"/>
        <end position="394"/>
    </location>
</feature>
<feature type="region of interest" description="Disordered" evidence="1">
    <location>
        <begin position="255"/>
        <end position="610"/>
    </location>
</feature>
<feature type="compositionally biased region" description="Gly residues" evidence="1">
    <location>
        <begin position="1115"/>
        <end position="1125"/>
    </location>
</feature>
<feature type="compositionally biased region" description="Low complexity" evidence="1">
    <location>
        <begin position="714"/>
        <end position="724"/>
    </location>
</feature>
<feature type="compositionally biased region" description="Polar residues" evidence="1">
    <location>
        <begin position="441"/>
        <end position="452"/>
    </location>
</feature>
<feature type="compositionally biased region" description="Low complexity" evidence="1">
    <location>
        <begin position="775"/>
        <end position="784"/>
    </location>
</feature>
<protein>
    <submittedName>
        <fullName evidence="2">Uncharacterized protein</fullName>
    </submittedName>
</protein>
<feature type="region of interest" description="Disordered" evidence="1">
    <location>
        <begin position="151"/>
        <end position="177"/>
    </location>
</feature>
<feature type="compositionally biased region" description="Low complexity" evidence="1">
    <location>
        <begin position="570"/>
        <end position="610"/>
    </location>
</feature>
<feature type="region of interest" description="Disordered" evidence="1">
    <location>
        <begin position="1023"/>
        <end position="1047"/>
    </location>
</feature>
<feature type="region of interest" description="Disordered" evidence="1">
    <location>
        <begin position="1"/>
        <end position="46"/>
    </location>
</feature>
<proteinExistence type="predicted"/>
<feature type="region of interest" description="Disordered" evidence="1">
    <location>
        <begin position="1216"/>
        <end position="1255"/>
    </location>
</feature>
<organism evidence="2 3">
    <name type="scientific">Novymonas esmeraldas</name>
    <dbReference type="NCBI Taxonomy" id="1808958"/>
    <lineage>
        <taxon>Eukaryota</taxon>
        <taxon>Discoba</taxon>
        <taxon>Euglenozoa</taxon>
        <taxon>Kinetoplastea</taxon>
        <taxon>Metakinetoplastina</taxon>
        <taxon>Trypanosomatida</taxon>
        <taxon>Trypanosomatidae</taxon>
        <taxon>Novymonas</taxon>
    </lineage>
</organism>
<feature type="region of interest" description="Disordered" evidence="1">
    <location>
        <begin position="692"/>
        <end position="859"/>
    </location>
</feature>
<feature type="compositionally biased region" description="Polar residues" evidence="1">
    <location>
        <begin position="37"/>
        <end position="46"/>
    </location>
</feature>
<accession>A0AAW0EZ77</accession>
<feature type="compositionally biased region" description="Polar residues" evidence="1">
    <location>
        <begin position="741"/>
        <end position="754"/>
    </location>
</feature>
<feature type="compositionally biased region" description="Polar residues" evidence="1">
    <location>
        <begin position="159"/>
        <end position="175"/>
    </location>
</feature>
<comment type="caution">
    <text evidence="2">The sequence shown here is derived from an EMBL/GenBank/DDBJ whole genome shotgun (WGS) entry which is preliminary data.</text>
</comment>
<feature type="compositionally biased region" description="Low complexity" evidence="1">
    <location>
        <begin position="797"/>
        <end position="814"/>
    </location>
</feature>
<evidence type="ECO:0000313" key="3">
    <source>
        <dbReference type="Proteomes" id="UP001430356"/>
    </source>
</evidence>
<feature type="compositionally biased region" description="Low complexity" evidence="1">
    <location>
        <begin position="311"/>
        <end position="323"/>
    </location>
</feature>
<feature type="compositionally biased region" description="Basic and acidic residues" evidence="1">
    <location>
        <begin position="8"/>
        <end position="25"/>
    </location>
</feature>
<reference evidence="2 3" key="1">
    <citation type="journal article" date="2021" name="MBio">
        <title>A New Model Trypanosomatid, Novymonas esmeraldas: Genomic Perception of Its 'Candidatus Pandoraea novymonadis' Endosymbiont.</title>
        <authorList>
            <person name="Zakharova A."/>
            <person name="Saura A."/>
            <person name="Butenko A."/>
            <person name="Podesvova L."/>
            <person name="Warmusova S."/>
            <person name="Kostygov A.Y."/>
            <person name="Nenarokova A."/>
            <person name="Lukes J."/>
            <person name="Opperdoes F.R."/>
            <person name="Yurchenko V."/>
        </authorList>
    </citation>
    <scope>NUCLEOTIDE SEQUENCE [LARGE SCALE GENOMIC DNA]</scope>
    <source>
        <strain evidence="2 3">E262AT.01</strain>
    </source>
</reference>
<feature type="region of interest" description="Disordered" evidence="1">
    <location>
        <begin position="628"/>
        <end position="654"/>
    </location>
</feature>
<dbReference type="Proteomes" id="UP001430356">
    <property type="component" value="Unassembled WGS sequence"/>
</dbReference>
<feature type="compositionally biased region" description="Gly residues" evidence="1">
    <location>
        <begin position="1289"/>
        <end position="1298"/>
    </location>
</feature>
<feature type="compositionally biased region" description="Low complexity" evidence="1">
    <location>
        <begin position="1316"/>
        <end position="1333"/>
    </location>
</feature>
<evidence type="ECO:0000313" key="2">
    <source>
        <dbReference type="EMBL" id="KAK7198604.1"/>
    </source>
</evidence>
<feature type="compositionally biased region" description="Polar residues" evidence="1">
    <location>
        <begin position="635"/>
        <end position="654"/>
    </location>
</feature>
<evidence type="ECO:0000256" key="1">
    <source>
        <dbReference type="SAM" id="MobiDB-lite"/>
    </source>
</evidence>
<dbReference type="EMBL" id="JAECZO010000161">
    <property type="protein sequence ID" value="KAK7198604.1"/>
    <property type="molecule type" value="Genomic_DNA"/>
</dbReference>
<keyword evidence="3" id="KW-1185">Reference proteome</keyword>
<gene>
    <name evidence="2" type="ORF">NESM_000823500</name>
</gene>
<feature type="region of interest" description="Disordered" evidence="1">
    <location>
        <begin position="1115"/>
        <end position="1174"/>
    </location>
</feature>
<feature type="region of interest" description="Disordered" evidence="1">
    <location>
        <begin position="889"/>
        <end position="1011"/>
    </location>
</feature>
<feature type="compositionally biased region" description="Low complexity" evidence="1">
    <location>
        <begin position="907"/>
        <end position="922"/>
    </location>
</feature>
<feature type="compositionally biased region" description="Low complexity" evidence="1">
    <location>
        <begin position="457"/>
        <end position="468"/>
    </location>
</feature>
<feature type="compositionally biased region" description="Basic and acidic residues" evidence="1">
    <location>
        <begin position="995"/>
        <end position="1010"/>
    </location>
</feature>
<feature type="compositionally biased region" description="Polar residues" evidence="1">
    <location>
        <begin position="1149"/>
        <end position="1168"/>
    </location>
</feature>
<feature type="compositionally biased region" description="Acidic residues" evidence="1">
    <location>
        <begin position="26"/>
        <end position="36"/>
    </location>
</feature>
<feature type="compositionally biased region" description="Low complexity" evidence="1">
    <location>
        <begin position="976"/>
        <end position="994"/>
    </location>
</feature>
<feature type="compositionally biased region" description="Low complexity" evidence="1">
    <location>
        <begin position="358"/>
        <end position="368"/>
    </location>
</feature>
<sequence>MDPVRPAQRLERPPPPRSPERRNYGGDEDEEDDDESGVSTTQDSESLSQHFRAFAWPFAALGPSPGVSPTASMRRGVSPLASDQRTCVSGSSLTAWSGANVVCNYSHHHHNNVNANANGGGGSGGSGGALVSSGWAKDRGLETFDKLRATPRSAGAVASRTTLSPSTKPGQRPGSTTAAITTATTTDAAAVPKSGAVAGRAGGCELTAENLDRLRDAQSRAGGVPVAQWTAIAQATAVPSPPCVDLERVHTNNRATPVTGVATRVSRAAALSKQQPLPARRPRGVDPPRPAADAATTSPSSAVTKEQGVGATTATAASPSSSPRGALARPDDGHEGPLSPPAEVEERHRRNGGPSGPATAAAAVTAHASPLTVEAPSAAPTAAPSTTATSSTRATAKRLRRESARTRYQGQVLPLEACTETAADESDSSPNRDRAPPLTTWPGTATTPSAGTHVSLPRGARATPAAAAIEHPVGGDAAQAARRRSAAAHSGTLPPSAYAAGPGTTVGDAAAAAEAAATTSPNTAPTPATPTQPTASPGVAAPPLLPVYSAPPAERGWSGTPGATAADAVPTRSAAGPPSTPSTPRIAAQGAAPLRTSSSAATSSRPPLLSNTAIGAPSAVLEAALTAAGEPAHTAPTSSGPPTHLSTKATPHTVQQQVRPAVIISRTGAIEAAAAAAAAPRKLQTVVTVTAPPVTSDPLASGETPTLRRESSRHSCTSTTTSKRSVSHDAYVPFALEGLPSTASTQPPGSQVRTPTGGGGGGGGGGAQRGHLAMSSRTSSVTASSERRARPGGHADSASSSVSSQSVPFSTSEVGPPAPAPPAPATVCSSVTAPSSNGGSTSPPASLSMDGRAGGARPHSDVLRCVAPAINHTAAAAVASVAIPAAPPSALTATRTPRGTSAEKHVAQASSSAAEAASVAAAPRGEGHDGGASPVQAATRLRRTPVPGRLPHNNTGGRLPLRDLRTTQPPPPPLSLPQHLHTASGDSTAAAATTSEERGGAKLTTSDRPRALAPLDAGAAATPHVTEAGAASASPLNSGTGSGGRGRETVLKERRATAAVLPSTDGAGGDGTGTPAAARALPGRIRPRSHSLPAGALVNATAAVTSTTAAGAGAGAGGGGGGGVAGPPHLTSSAASPSADGVRRDLTRGTAQPQSQPHRPSAAPQRSNLGGGAAVTERPQRLLHSPPIRQCNHFGSPHYHSDRMYIAPAAAGGGQAPGLLLPPSTRATSGPGGAGERGAEPRPTRLPSLQPSLTPTAPNTTTAAAAAAAANNMGWLNSPNEAGALSVRSGGGGGGGGDNARVSAARRKTVSVIRDCSSARSRSSTSANGSCSSLPGDHNTSEDRRLSARGRLVTLQSPEDAGENGTDDSQERSGRSQTRKVPPIHRRRSTDMCLPEEDGAGEHHG</sequence>